<dbReference type="GO" id="GO:0016787">
    <property type="term" value="F:hydrolase activity"/>
    <property type="evidence" value="ECO:0007669"/>
    <property type="project" value="UniProtKB-KW"/>
</dbReference>
<dbReference type="InterPro" id="IPR000086">
    <property type="entry name" value="NUDIX_hydrolase_dom"/>
</dbReference>
<evidence type="ECO:0000313" key="4">
    <source>
        <dbReference type="EMBL" id="MBK6088757.1"/>
    </source>
</evidence>
<comment type="caution">
    <text evidence="4">The sequence shown here is derived from an EMBL/GenBank/DDBJ whole genome shotgun (WGS) entry which is preliminary data.</text>
</comment>
<dbReference type="CDD" id="cd03424">
    <property type="entry name" value="NUDIX_ADPRase_Nudt5_UGPPase_Nudt14"/>
    <property type="match status" value="1"/>
</dbReference>
<dbReference type="InterPro" id="IPR015797">
    <property type="entry name" value="NUDIX_hydrolase-like_dom_sf"/>
</dbReference>
<dbReference type="SUPFAM" id="SSF55811">
    <property type="entry name" value="Nudix"/>
    <property type="match status" value="1"/>
</dbReference>
<dbReference type="GO" id="GO:0019693">
    <property type="term" value="P:ribose phosphate metabolic process"/>
    <property type="evidence" value="ECO:0007669"/>
    <property type="project" value="TreeGrafter"/>
</dbReference>
<dbReference type="PRINTS" id="PR00502">
    <property type="entry name" value="NUDIXFAMILY"/>
</dbReference>
<dbReference type="InterPro" id="IPR020476">
    <property type="entry name" value="Nudix_hydrolase"/>
</dbReference>
<protein>
    <submittedName>
        <fullName evidence="4">NUDIX hydrolase</fullName>
    </submittedName>
</protein>
<dbReference type="Pfam" id="PF00293">
    <property type="entry name" value="NUDIX"/>
    <property type="match status" value="1"/>
</dbReference>
<dbReference type="Proteomes" id="UP000633365">
    <property type="component" value="Unassembled WGS sequence"/>
</dbReference>
<dbReference type="GO" id="GO:0006753">
    <property type="term" value="P:nucleoside phosphate metabolic process"/>
    <property type="evidence" value="ECO:0007669"/>
    <property type="project" value="TreeGrafter"/>
</dbReference>
<dbReference type="PANTHER" id="PTHR11839">
    <property type="entry name" value="UDP/ADP-SUGAR PYROPHOSPHATASE"/>
    <property type="match status" value="1"/>
</dbReference>
<keyword evidence="2 4" id="KW-0378">Hydrolase</keyword>
<dbReference type="AlphaFoldDB" id="A0A935C306"/>
<dbReference type="EMBL" id="JAEQMG010000083">
    <property type="protein sequence ID" value="MBK6088757.1"/>
    <property type="molecule type" value="Genomic_DNA"/>
</dbReference>
<accession>A0A935C306</accession>
<evidence type="ECO:0000256" key="1">
    <source>
        <dbReference type="ARBA" id="ARBA00001946"/>
    </source>
</evidence>
<dbReference type="PROSITE" id="PS51462">
    <property type="entry name" value="NUDIX"/>
    <property type="match status" value="1"/>
</dbReference>
<dbReference type="PANTHER" id="PTHR11839:SF18">
    <property type="entry name" value="NUDIX HYDROLASE DOMAIN-CONTAINING PROTEIN"/>
    <property type="match status" value="1"/>
</dbReference>
<sequence length="186" mass="21048">MMNKTDLKWSITDSKLLLHTPIFDVNEQHEVAATGIEGDYVAMDAPDWAMVIAEYRGSFVLVRQWRHSAECLSLEFPGGMVDDGEDAATASRRELMEETGFEAGRLTHLGTVSPNPALFKNRFHVYLAEDLKQTGTQSLDSDELLTYELMPTDEVIRNYGKGEFAHALMGTALMFYLQYRQKETDD</sequence>
<keyword evidence="5" id="KW-1185">Reference proteome</keyword>
<name>A0A935C306_9FIRM</name>
<dbReference type="Gene3D" id="3.90.79.10">
    <property type="entry name" value="Nucleoside Triphosphate Pyrophosphohydrolase"/>
    <property type="match status" value="1"/>
</dbReference>
<reference evidence="4" key="1">
    <citation type="submission" date="2021-01" db="EMBL/GenBank/DDBJ databases">
        <title>Genome public.</title>
        <authorList>
            <person name="Liu C."/>
            <person name="Sun Q."/>
        </authorList>
    </citation>
    <scope>NUCLEOTIDE SEQUENCE</scope>
    <source>
        <strain evidence="4">M6</strain>
    </source>
</reference>
<dbReference type="RefSeq" id="WP_207752160.1">
    <property type="nucleotide sequence ID" value="NZ_JAEQMG010000083.1"/>
</dbReference>
<proteinExistence type="predicted"/>
<evidence type="ECO:0000313" key="5">
    <source>
        <dbReference type="Proteomes" id="UP000633365"/>
    </source>
</evidence>
<organism evidence="4 5">
    <name type="scientific">Ruminococcus difficilis</name>
    <dbReference type="NCBI Taxonomy" id="2763069"/>
    <lineage>
        <taxon>Bacteria</taxon>
        <taxon>Bacillati</taxon>
        <taxon>Bacillota</taxon>
        <taxon>Clostridia</taxon>
        <taxon>Eubacteriales</taxon>
        <taxon>Oscillospiraceae</taxon>
        <taxon>Ruminococcus</taxon>
    </lineage>
</organism>
<evidence type="ECO:0000259" key="3">
    <source>
        <dbReference type="PROSITE" id="PS51462"/>
    </source>
</evidence>
<feature type="domain" description="Nudix hydrolase" evidence="3">
    <location>
        <begin position="42"/>
        <end position="172"/>
    </location>
</feature>
<gene>
    <name evidence="4" type="ORF">JKK62_08865</name>
</gene>
<evidence type="ECO:0000256" key="2">
    <source>
        <dbReference type="ARBA" id="ARBA00022801"/>
    </source>
</evidence>
<comment type="cofactor">
    <cofactor evidence="1">
        <name>Mg(2+)</name>
        <dbReference type="ChEBI" id="CHEBI:18420"/>
    </cofactor>
</comment>